<keyword evidence="6" id="KW-0325">Glycoprotein</keyword>
<name>A0A8K0IRF0_COCNU</name>
<dbReference type="Proteomes" id="UP000797356">
    <property type="component" value="Chromosome 12"/>
</dbReference>
<dbReference type="OrthoDB" id="785314at2759"/>
<keyword evidence="12" id="KW-1185">Reference proteome</keyword>
<evidence type="ECO:0000256" key="2">
    <source>
        <dbReference type="ARBA" id="ARBA00009748"/>
    </source>
</evidence>
<dbReference type="InterPro" id="IPR036312">
    <property type="entry name" value="Bifun_inhib/LTP/seed_sf"/>
</dbReference>
<evidence type="ECO:0000256" key="7">
    <source>
        <dbReference type="ARBA" id="ARBA00023288"/>
    </source>
</evidence>
<keyword evidence="7" id="KW-0449">Lipoprotein</keyword>
<keyword evidence="3" id="KW-0336">GPI-anchor</keyword>
<proteinExistence type="inferred from homology"/>
<feature type="chain" id="PRO_5035424476" evidence="9">
    <location>
        <begin position="25"/>
        <end position="186"/>
    </location>
</feature>
<comment type="subcellular location">
    <subcellularLocation>
        <location evidence="1">Cell membrane</location>
        <topology evidence="1">Lipid-anchor</topology>
        <topology evidence="1">GPI-anchor</topology>
    </subcellularLocation>
</comment>
<protein>
    <submittedName>
        <fullName evidence="11">Non-specific lipid transfer protein GPI-anchored 2</fullName>
    </submittedName>
</protein>
<dbReference type="PANTHER" id="PTHR33044">
    <property type="entry name" value="BIFUNCTIONAL INHIBITOR/LIPID-TRANSFER PROTEIN/SEED STORAGE 2S ALBUMIN SUPERFAMILY PROTEIN-RELATED"/>
    <property type="match status" value="1"/>
</dbReference>
<evidence type="ECO:0000313" key="11">
    <source>
        <dbReference type="EMBL" id="KAG1365559.1"/>
    </source>
</evidence>
<comment type="similarity">
    <text evidence="2">Belongs to the plant LTP family.</text>
</comment>
<evidence type="ECO:0000256" key="9">
    <source>
        <dbReference type="SAM" id="SignalP"/>
    </source>
</evidence>
<reference evidence="11" key="2">
    <citation type="submission" date="2019-07" db="EMBL/GenBank/DDBJ databases">
        <authorList>
            <person name="Yang Y."/>
            <person name="Bocs S."/>
            <person name="Baudouin L."/>
        </authorList>
    </citation>
    <scope>NUCLEOTIDE SEQUENCE</scope>
    <source>
        <tissue evidence="11">Spear leaf of Hainan Tall coconut</tissue>
    </source>
</reference>
<evidence type="ECO:0000256" key="5">
    <source>
        <dbReference type="ARBA" id="ARBA00023157"/>
    </source>
</evidence>
<dbReference type="CDD" id="cd00010">
    <property type="entry name" value="AAI_LTSS"/>
    <property type="match status" value="1"/>
</dbReference>
<dbReference type="Pfam" id="PF14368">
    <property type="entry name" value="LTP_2"/>
    <property type="match status" value="1"/>
</dbReference>
<dbReference type="InterPro" id="IPR043325">
    <property type="entry name" value="LTSS"/>
</dbReference>
<feature type="signal peptide" evidence="9">
    <location>
        <begin position="1"/>
        <end position="24"/>
    </location>
</feature>
<evidence type="ECO:0000256" key="1">
    <source>
        <dbReference type="ARBA" id="ARBA00004609"/>
    </source>
</evidence>
<feature type="region of interest" description="Disordered" evidence="8">
    <location>
        <begin position="128"/>
        <end position="158"/>
    </location>
</feature>
<accession>A0A8K0IRF0</accession>
<dbReference type="SUPFAM" id="SSF47699">
    <property type="entry name" value="Bifunctional inhibitor/lipid-transfer protein/seed storage 2S albumin"/>
    <property type="match status" value="1"/>
</dbReference>
<keyword evidence="5" id="KW-1015">Disulfide bond</keyword>
<dbReference type="InterPro" id="IPR016140">
    <property type="entry name" value="Bifunc_inhib/LTP/seed_store"/>
</dbReference>
<dbReference type="SMART" id="SM00499">
    <property type="entry name" value="AAI"/>
    <property type="match status" value="1"/>
</dbReference>
<organism evidence="11 12">
    <name type="scientific">Cocos nucifera</name>
    <name type="common">Coconut palm</name>
    <dbReference type="NCBI Taxonomy" id="13894"/>
    <lineage>
        <taxon>Eukaryota</taxon>
        <taxon>Viridiplantae</taxon>
        <taxon>Streptophyta</taxon>
        <taxon>Embryophyta</taxon>
        <taxon>Tracheophyta</taxon>
        <taxon>Spermatophyta</taxon>
        <taxon>Magnoliopsida</taxon>
        <taxon>Liliopsida</taxon>
        <taxon>Arecaceae</taxon>
        <taxon>Arecoideae</taxon>
        <taxon>Cocoseae</taxon>
        <taxon>Attaleinae</taxon>
        <taxon>Cocos</taxon>
    </lineage>
</organism>
<keyword evidence="4 9" id="KW-0732">Signal</keyword>
<evidence type="ECO:0000313" key="12">
    <source>
        <dbReference type="Proteomes" id="UP000797356"/>
    </source>
</evidence>
<reference evidence="11" key="1">
    <citation type="journal article" date="2017" name="Gigascience">
        <title>The genome draft of coconut (Cocos nucifera).</title>
        <authorList>
            <person name="Xiao Y."/>
            <person name="Xu P."/>
            <person name="Fan H."/>
            <person name="Baudouin L."/>
            <person name="Xia W."/>
            <person name="Bocs S."/>
            <person name="Xu J."/>
            <person name="Li Q."/>
            <person name="Guo A."/>
            <person name="Zhou L."/>
            <person name="Li J."/>
            <person name="Wu Y."/>
            <person name="Ma Z."/>
            <person name="Armero A."/>
            <person name="Issali A.E."/>
            <person name="Liu N."/>
            <person name="Peng M."/>
            <person name="Yang Y."/>
        </authorList>
    </citation>
    <scope>NUCLEOTIDE SEQUENCE</scope>
    <source>
        <tissue evidence="11">Spear leaf of Hainan Tall coconut</tissue>
    </source>
</reference>
<dbReference type="FunFam" id="1.10.110.10:FF:000001">
    <property type="entry name" value="Bifunctional inhibitor/lipid-transfer protein/seed storage 2S albumin superfamily protein"/>
    <property type="match status" value="1"/>
</dbReference>
<evidence type="ECO:0000256" key="6">
    <source>
        <dbReference type="ARBA" id="ARBA00023180"/>
    </source>
</evidence>
<dbReference type="Gene3D" id="1.10.110.10">
    <property type="entry name" value="Plant lipid-transfer and hydrophobic proteins"/>
    <property type="match status" value="1"/>
</dbReference>
<feature type="domain" description="Bifunctional inhibitor/plant lipid transfer protein/seed storage helical" evidence="10">
    <location>
        <begin position="38"/>
        <end position="117"/>
    </location>
</feature>
<evidence type="ECO:0000256" key="8">
    <source>
        <dbReference type="SAM" id="MobiDB-lite"/>
    </source>
</evidence>
<sequence length="186" mass="18850">MSMIRRSPVIAIIVACAIFYGVRAQSLAPAPAPAGLDCMTAVLNTTDCLSYVEAGSKAKVPDKNCCPELASLVDNYPICLCELLSGAASSYGINISTARALNLPSVCHVTTPPLSACSALGVPITSPLSPSMSPGSSASPASGGPELPGSAPSSPPSSNHVNPCIRGIELVLLASFSFIIAFVGIF</sequence>
<evidence type="ECO:0000259" key="10">
    <source>
        <dbReference type="SMART" id="SM00499"/>
    </source>
</evidence>
<dbReference type="AlphaFoldDB" id="A0A8K0IRF0"/>
<dbReference type="EMBL" id="CM017883">
    <property type="protein sequence ID" value="KAG1365559.1"/>
    <property type="molecule type" value="Genomic_DNA"/>
</dbReference>
<comment type="caution">
    <text evidence="11">The sequence shown here is derived from an EMBL/GenBank/DDBJ whole genome shotgun (WGS) entry which is preliminary data.</text>
</comment>
<dbReference type="GO" id="GO:0098552">
    <property type="term" value="C:side of membrane"/>
    <property type="evidence" value="ECO:0007669"/>
    <property type="project" value="UniProtKB-KW"/>
</dbReference>
<keyword evidence="3" id="KW-0472">Membrane</keyword>
<dbReference type="GO" id="GO:0005886">
    <property type="term" value="C:plasma membrane"/>
    <property type="evidence" value="ECO:0007669"/>
    <property type="project" value="UniProtKB-SubCell"/>
</dbReference>
<gene>
    <name evidence="11" type="ORF">COCNU_12G005590</name>
</gene>
<evidence type="ECO:0000256" key="4">
    <source>
        <dbReference type="ARBA" id="ARBA00022729"/>
    </source>
</evidence>
<evidence type="ECO:0000256" key="3">
    <source>
        <dbReference type="ARBA" id="ARBA00022622"/>
    </source>
</evidence>